<dbReference type="InterPro" id="IPR048333">
    <property type="entry name" value="HA2_WH"/>
</dbReference>
<dbReference type="GO" id="GO:0003723">
    <property type="term" value="F:RNA binding"/>
    <property type="evidence" value="ECO:0007669"/>
    <property type="project" value="TreeGrafter"/>
</dbReference>
<dbReference type="FunFam" id="3.40.50.300:FF:000324">
    <property type="entry name" value="pre-mRNA-splicing factor ATP-dependent RNA helicase DHX15"/>
    <property type="match status" value="1"/>
</dbReference>
<evidence type="ECO:0000256" key="7">
    <source>
        <dbReference type="ARBA" id="ARBA00022840"/>
    </source>
</evidence>
<dbReference type="SUPFAM" id="SSF52540">
    <property type="entry name" value="P-loop containing nucleoside triphosphate hydrolases"/>
    <property type="match status" value="1"/>
</dbReference>
<proteinExistence type="inferred from homology"/>
<feature type="domain" description="Helicase ATP-binding" evidence="14">
    <location>
        <begin position="109"/>
        <end position="274"/>
    </location>
</feature>
<dbReference type="eggNOG" id="KOG0925">
    <property type="taxonomic scope" value="Eukaryota"/>
</dbReference>
<dbReference type="RefSeq" id="XP_003684366.1">
    <property type="nucleotide sequence ID" value="XM_003684318.1"/>
</dbReference>
<feature type="region of interest" description="Disordered" evidence="13">
    <location>
        <begin position="1"/>
        <end position="51"/>
    </location>
</feature>
<dbReference type="PANTHER" id="PTHR18934:SF109">
    <property type="entry name" value="ATP-DEPENDENT RNA HELICASE DHX15 HOMOLOG"/>
    <property type="match status" value="1"/>
</dbReference>
<evidence type="ECO:0000256" key="6">
    <source>
        <dbReference type="ARBA" id="ARBA00022806"/>
    </source>
</evidence>
<dbReference type="EMBL" id="HE612857">
    <property type="protein sequence ID" value="CCE61932.1"/>
    <property type="molecule type" value="Genomic_DNA"/>
</dbReference>
<evidence type="ECO:0000256" key="11">
    <source>
        <dbReference type="ARBA" id="ARBA00047984"/>
    </source>
</evidence>
<comment type="subcellular location">
    <subcellularLocation>
        <location evidence="1">Nucleus</location>
    </subcellularLocation>
</comment>
<dbReference type="PROSITE" id="PS00690">
    <property type="entry name" value="DEAH_ATP_HELICASE"/>
    <property type="match status" value="1"/>
</dbReference>
<dbReference type="GeneID" id="11535075"/>
<evidence type="ECO:0000256" key="12">
    <source>
        <dbReference type="ARBA" id="ARBA00055599"/>
    </source>
</evidence>
<dbReference type="CDD" id="cd18791">
    <property type="entry name" value="SF2_C_RHA"/>
    <property type="match status" value="1"/>
</dbReference>
<dbReference type="Pfam" id="PF21010">
    <property type="entry name" value="HA2_C"/>
    <property type="match status" value="1"/>
</dbReference>
<dbReference type="GO" id="GO:0000462">
    <property type="term" value="P:maturation of SSU-rRNA from tricistronic rRNA transcript (SSU-rRNA, 5.8S rRNA, LSU-rRNA)"/>
    <property type="evidence" value="ECO:0007669"/>
    <property type="project" value="EnsemblFungi"/>
</dbReference>
<dbReference type="FunFam" id="1.20.120.1080:FF:000003">
    <property type="entry name" value="Pre-mRNA-splicing factor ATP-dependent RNA helicase PRP43"/>
    <property type="match status" value="1"/>
</dbReference>
<dbReference type="OrthoDB" id="10253254at2759"/>
<dbReference type="FunFam" id="3.40.50.300:FF:000007">
    <property type="entry name" value="Pre-mRNA-splicing factor ATP-dependent RNA helicase"/>
    <property type="match status" value="1"/>
</dbReference>
<keyword evidence="4" id="KW-0547">Nucleotide-binding</keyword>
<evidence type="ECO:0000256" key="3">
    <source>
        <dbReference type="ARBA" id="ARBA00022664"/>
    </source>
</evidence>
<dbReference type="PROSITE" id="PS51194">
    <property type="entry name" value="HELICASE_CTER"/>
    <property type="match status" value="1"/>
</dbReference>
<evidence type="ECO:0000313" key="17">
    <source>
        <dbReference type="Proteomes" id="UP000005666"/>
    </source>
</evidence>
<dbReference type="Pfam" id="PF07717">
    <property type="entry name" value="OB_NTP_bind"/>
    <property type="match status" value="1"/>
</dbReference>
<name>G8BPK1_TETPH</name>
<comment type="function">
    <text evidence="12">Pre-mRNA processing factor involved in disassembly of spliceosomes after the release of mature mRNA.</text>
</comment>
<keyword evidence="5" id="KW-0378">Hydrolase</keyword>
<dbReference type="InterPro" id="IPR027417">
    <property type="entry name" value="P-loop_NTPase"/>
</dbReference>
<accession>G8BPK1</accession>
<dbReference type="OMA" id="MKVYPLY"/>
<dbReference type="SMART" id="SM00487">
    <property type="entry name" value="DEXDc"/>
    <property type="match status" value="1"/>
</dbReference>
<evidence type="ECO:0000256" key="13">
    <source>
        <dbReference type="SAM" id="MobiDB-lite"/>
    </source>
</evidence>
<dbReference type="InterPro" id="IPR014001">
    <property type="entry name" value="Helicase_ATP-bd"/>
</dbReference>
<dbReference type="GO" id="GO:0003724">
    <property type="term" value="F:RNA helicase activity"/>
    <property type="evidence" value="ECO:0007669"/>
    <property type="project" value="UniProtKB-EC"/>
</dbReference>
<protein>
    <recommendedName>
        <fullName evidence="2">RNA helicase</fullName>
        <ecNumber evidence="2">3.6.4.13</ecNumber>
    </recommendedName>
</protein>
<evidence type="ECO:0000256" key="1">
    <source>
        <dbReference type="ARBA" id="ARBA00004123"/>
    </source>
</evidence>
<keyword evidence="17" id="KW-1185">Reference proteome</keyword>
<evidence type="ECO:0000256" key="10">
    <source>
        <dbReference type="ARBA" id="ARBA00024333"/>
    </source>
</evidence>
<sequence length="776" mass="87936">MTEAIGTKRRLSNTSGHPDPVATSIPEHAAEAAEEYSKTHPAPPKEPLIHHDAGEFNGLTRHNTTAAQAEVLEDSKVNPFTGNEFSSKYFGILKTRRDLPVHAQRDEFLKIYQQNQIMVFVGETGSGKTTQIPQFVLFDEMPHLLNTQVACTQPRRVAAMSVAQRVAEEMDVKLGEEVGYSIRFENKTTNKTILKYMTDGMLLREAMEDHDLKRYSCIILDEAHERTLATDILMGLLKEVIKRRSDLKIIIMSATLDAEKFQRYFNDAPLLAVPGRTYPVEIYYTPEFQRDYLDSAIRTVLQIHATEEAGDILLFLTGEDEIEDAVRKISLEGDQLIREEGCGPLSVYPLYGSLPPHQQQRIFEPAPESHNGRPGRKVIISTNIAETSLTIDGIVYVVDPGFSKQKVYNPRIRVESLLVSPISKASSQQRAGRAGRTRPGKCFRLYTEEAFKKELIEQSYPEILRSNLSSTVLELKKLGVDDLVHFDFMDPPAPETMMRALEELNYLACLDDEGNLTPLGRLASQFPLDPMLAVMLIGSSEFNCSQEILTIVAMLSVPNVFMRPPKDRKRADDAKNAFAHPDGDHITLLNVYHAFKSDEAYEAGIKKWCRDNFLNFRALSAADNIRAQLERLMIRHNLDLNTTDYESSKYFDNIRKALASGFFMQVAKKRSGGRGYITVKDNQDVLIHPSTVLGHDAEWVLYNEFVLTSKNYIRTVTSVRPEWLVKLAPAYFELDNFQNGDVKLSLERVQEKVQRMDELNSEKSSKHSKKSKKEKH</sequence>
<dbReference type="InterPro" id="IPR001650">
    <property type="entry name" value="Helicase_C-like"/>
</dbReference>
<organism evidence="16 17">
    <name type="scientific">Tetrapisispora phaffii (strain ATCC 24235 / CBS 4417 / NBRC 1672 / NRRL Y-8282 / UCD 70-5)</name>
    <name type="common">Yeast</name>
    <name type="synonym">Fabospora phaffii</name>
    <dbReference type="NCBI Taxonomy" id="1071381"/>
    <lineage>
        <taxon>Eukaryota</taxon>
        <taxon>Fungi</taxon>
        <taxon>Dikarya</taxon>
        <taxon>Ascomycota</taxon>
        <taxon>Saccharomycotina</taxon>
        <taxon>Saccharomycetes</taxon>
        <taxon>Saccharomycetales</taxon>
        <taxon>Saccharomycetaceae</taxon>
        <taxon>Tetrapisispora</taxon>
    </lineage>
</organism>
<dbReference type="GO" id="GO:0005684">
    <property type="term" value="C:U2-type spliceosomal complex"/>
    <property type="evidence" value="ECO:0007669"/>
    <property type="project" value="EnsemblFungi"/>
</dbReference>
<dbReference type="CDD" id="cd17973">
    <property type="entry name" value="DEXHc_DHX15"/>
    <property type="match status" value="1"/>
</dbReference>
<dbReference type="Pfam" id="PF04408">
    <property type="entry name" value="WHD_HA2"/>
    <property type="match status" value="1"/>
</dbReference>
<keyword evidence="3" id="KW-0507">mRNA processing</keyword>
<dbReference type="PROSITE" id="PS51192">
    <property type="entry name" value="HELICASE_ATP_BIND_1"/>
    <property type="match status" value="1"/>
</dbReference>
<feature type="compositionally biased region" description="Basic and acidic residues" evidence="13">
    <location>
        <begin position="28"/>
        <end position="38"/>
    </location>
</feature>
<dbReference type="SMART" id="SM00847">
    <property type="entry name" value="HA2"/>
    <property type="match status" value="1"/>
</dbReference>
<feature type="compositionally biased region" description="Basic and acidic residues" evidence="13">
    <location>
        <begin position="755"/>
        <end position="765"/>
    </location>
</feature>
<keyword evidence="7" id="KW-0067">ATP-binding</keyword>
<dbReference type="PANTHER" id="PTHR18934">
    <property type="entry name" value="ATP-DEPENDENT RNA HELICASE"/>
    <property type="match status" value="1"/>
</dbReference>
<dbReference type="Proteomes" id="UP000005666">
    <property type="component" value="Chromosome 2"/>
</dbReference>
<dbReference type="KEGG" id="tpf:TPHA_0B02590"/>
<dbReference type="Gene3D" id="3.40.50.300">
    <property type="entry name" value="P-loop containing nucleotide triphosphate hydrolases"/>
    <property type="match status" value="2"/>
</dbReference>
<feature type="region of interest" description="Disordered" evidence="13">
    <location>
        <begin position="755"/>
        <end position="776"/>
    </location>
</feature>
<dbReference type="SMART" id="SM00490">
    <property type="entry name" value="HELICc"/>
    <property type="match status" value="1"/>
</dbReference>
<keyword evidence="8" id="KW-0508">mRNA splicing</keyword>
<keyword evidence="9" id="KW-0539">Nucleus</keyword>
<dbReference type="InterPro" id="IPR007502">
    <property type="entry name" value="Helicase-assoc_dom"/>
</dbReference>
<dbReference type="Pfam" id="PF00270">
    <property type="entry name" value="DEAD"/>
    <property type="match status" value="1"/>
</dbReference>
<evidence type="ECO:0000259" key="15">
    <source>
        <dbReference type="PROSITE" id="PS51194"/>
    </source>
</evidence>
<dbReference type="GO" id="GO:0000466">
    <property type="term" value="P:maturation of 5.8S rRNA from tricistronic rRNA transcript (SSU-rRNA, 5.8S rRNA, LSU-rRNA)"/>
    <property type="evidence" value="ECO:0007669"/>
    <property type="project" value="EnsemblFungi"/>
</dbReference>
<dbReference type="InterPro" id="IPR011545">
    <property type="entry name" value="DEAD/DEAH_box_helicase_dom"/>
</dbReference>
<dbReference type="GO" id="GO:0000390">
    <property type="term" value="P:spliceosomal complex disassembly"/>
    <property type="evidence" value="ECO:0007669"/>
    <property type="project" value="EnsemblFungi"/>
</dbReference>
<dbReference type="STRING" id="1071381.G8BPK1"/>
<dbReference type="EC" id="3.6.4.13" evidence="2"/>
<evidence type="ECO:0000313" key="16">
    <source>
        <dbReference type="EMBL" id="CCE61932.1"/>
    </source>
</evidence>
<evidence type="ECO:0000256" key="5">
    <source>
        <dbReference type="ARBA" id="ARBA00022801"/>
    </source>
</evidence>
<dbReference type="GO" id="GO:0000463">
    <property type="term" value="P:maturation of LSU-rRNA from tricistronic rRNA transcript (SSU-rRNA, 5.8S rRNA, LSU-rRNA)"/>
    <property type="evidence" value="ECO:0007669"/>
    <property type="project" value="EnsemblFungi"/>
</dbReference>
<evidence type="ECO:0000256" key="8">
    <source>
        <dbReference type="ARBA" id="ARBA00023187"/>
    </source>
</evidence>
<gene>
    <name evidence="16" type="primary">TPHA0B02590</name>
    <name evidence="16" type="ordered locus">TPHA_0B02590</name>
</gene>
<evidence type="ECO:0000256" key="2">
    <source>
        <dbReference type="ARBA" id="ARBA00012552"/>
    </source>
</evidence>
<dbReference type="Pfam" id="PF00271">
    <property type="entry name" value="Helicase_C"/>
    <property type="match status" value="1"/>
</dbReference>
<evidence type="ECO:0000259" key="14">
    <source>
        <dbReference type="PROSITE" id="PS51192"/>
    </source>
</evidence>
<dbReference type="InterPro" id="IPR002464">
    <property type="entry name" value="DNA/RNA_helicase_DEAH_CS"/>
</dbReference>
<feature type="domain" description="Helicase C-terminal" evidence="15">
    <location>
        <begin position="299"/>
        <end position="479"/>
    </location>
</feature>
<dbReference type="GO" id="GO:0016787">
    <property type="term" value="F:hydrolase activity"/>
    <property type="evidence" value="ECO:0007669"/>
    <property type="project" value="UniProtKB-KW"/>
</dbReference>
<feature type="compositionally biased region" description="Basic residues" evidence="13">
    <location>
        <begin position="766"/>
        <end position="776"/>
    </location>
</feature>
<dbReference type="InterPro" id="IPR011709">
    <property type="entry name" value="DEAD-box_helicase_OB_fold"/>
</dbReference>
<dbReference type="GO" id="GO:0032040">
    <property type="term" value="C:small-subunit processome"/>
    <property type="evidence" value="ECO:0007669"/>
    <property type="project" value="EnsemblFungi"/>
</dbReference>
<dbReference type="Gene3D" id="1.20.120.1080">
    <property type="match status" value="1"/>
</dbReference>
<dbReference type="GO" id="GO:0005524">
    <property type="term" value="F:ATP binding"/>
    <property type="evidence" value="ECO:0007669"/>
    <property type="project" value="UniProtKB-KW"/>
</dbReference>
<comment type="similarity">
    <text evidence="10">Belongs to the DEAD box helicase family. DEAH subfamily. DDX15/PRP43 sub-subfamily.</text>
</comment>
<comment type="catalytic activity">
    <reaction evidence="11">
        <text>ATP + H2O = ADP + phosphate + H(+)</text>
        <dbReference type="Rhea" id="RHEA:13065"/>
        <dbReference type="ChEBI" id="CHEBI:15377"/>
        <dbReference type="ChEBI" id="CHEBI:15378"/>
        <dbReference type="ChEBI" id="CHEBI:30616"/>
        <dbReference type="ChEBI" id="CHEBI:43474"/>
        <dbReference type="ChEBI" id="CHEBI:456216"/>
        <dbReference type="EC" id="3.6.4.13"/>
    </reaction>
</comment>
<keyword evidence="6" id="KW-0347">Helicase</keyword>
<dbReference type="GO" id="GO:0071014">
    <property type="term" value="C:post-mRNA release spliceosomal complex"/>
    <property type="evidence" value="ECO:0007669"/>
    <property type="project" value="EnsemblFungi"/>
</dbReference>
<dbReference type="AlphaFoldDB" id="G8BPK1"/>
<dbReference type="InterPro" id="IPR044756">
    <property type="entry name" value="DHX15_DEXHc"/>
</dbReference>
<evidence type="ECO:0000256" key="9">
    <source>
        <dbReference type="ARBA" id="ARBA00023242"/>
    </source>
</evidence>
<reference evidence="16 17" key="1">
    <citation type="journal article" date="2011" name="Proc. Natl. Acad. Sci. U.S.A.">
        <title>Evolutionary erosion of yeast sex chromosomes by mating-type switching accidents.</title>
        <authorList>
            <person name="Gordon J.L."/>
            <person name="Armisen D."/>
            <person name="Proux-Wera E."/>
            <person name="Oheigeartaigh S.S."/>
            <person name="Byrne K.P."/>
            <person name="Wolfe K.H."/>
        </authorList>
    </citation>
    <scope>NUCLEOTIDE SEQUENCE [LARGE SCALE GENOMIC DNA]</scope>
    <source>
        <strain evidence="17">ATCC 24235 / CBS 4417 / NBRC 1672 / NRRL Y-8282 / UCD 70-5</strain>
    </source>
</reference>
<dbReference type="HOGENOM" id="CLU_001832_5_11_1"/>
<evidence type="ECO:0000256" key="4">
    <source>
        <dbReference type="ARBA" id="ARBA00022741"/>
    </source>
</evidence>